<dbReference type="Ensembl" id="ENSMMDT00005054281.1">
    <property type="protein sequence ID" value="ENSMMDP00005053248.1"/>
    <property type="gene ID" value="ENSMMDG00005023918.1"/>
</dbReference>
<proteinExistence type="predicted"/>
<dbReference type="GeneTree" id="ENSGT00940000165253"/>
<dbReference type="InterPro" id="IPR042099">
    <property type="entry name" value="ANL_N_sf"/>
</dbReference>
<name>A0A668APH2_9TELE</name>
<dbReference type="AlphaFoldDB" id="A0A668APH2"/>
<dbReference type="GO" id="GO:0003987">
    <property type="term" value="F:acetate-CoA ligase activity"/>
    <property type="evidence" value="ECO:0007669"/>
    <property type="project" value="TreeGrafter"/>
</dbReference>
<organism evidence="2 3">
    <name type="scientific">Myripristis murdjan</name>
    <name type="common">pinecone soldierfish</name>
    <dbReference type="NCBI Taxonomy" id="586833"/>
    <lineage>
        <taxon>Eukaryota</taxon>
        <taxon>Metazoa</taxon>
        <taxon>Chordata</taxon>
        <taxon>Craniata</taxon>
        <taxon>Vertebrata</taxon>
        <taxon>Euteleostomi</taxon>
        <taxon>Actinopterygii</taxon>
        <taxon>Neopterygii</taxon>
        <taxon>Teleostei</taxon>
        <taxon>Neoteleostei</taxon>
        <taxon>Acanthomorphata</taxon>
        <taxon>Holocentriformes</taxon>
        <taxon>Holocentridae</taxon>
        <taxon>Myripristis</taxon>
    </lineage>
</organism>
<keyword evidence="3" id="KW-1185">Reference proteome</keyword>
<dbReference type="PANTHER" id="PTHR24095:SF83">
    <property type="entry name" value="ACETYL-COENZYME A SYNTHETASE"/>
    <property type="match status" value="1"/>
</dbReference>
<dbReference type="Gene3D" id="3.40.50.12780">
    <property type="entry name" value="N-terminal domain of ligase-like"/>
    <property type="match status" value="1"/>
</dbReference>
<reference evidence="2" key="3">
    <citation type="submission" date="2025-09" db="UniProtKB">
        <authorList>
            <consortium name="Ensembl"/>
        </authorList>
    </citation>
    <scope>IDENTIFICATION</scope>
</reference>
<protein>
    <recommendedName>
        <fullName evidence="1">Acetyl-coenzyme A synthetase N-terminal domain-containing protein</fullName>
    </recommendedName>
</protein>
<dbReference type="InterPro" id="IPR032387">
    <property type="entry name" value="ACAS_N"/>
</dbReference>
<evidence type="ECO:0000259" key="1">
    <source>
        <dbReference type="Pfam" id="PF16177"/>
    </source>
</evidence>
<dbReference type="PANTHER" id="PTHR24095">
    <property type="entry name" value="ACETYL-COENZYME A SYNTHETASE"/>
    <property type="match status" value="1"/>
</dbReference>
<dbReference type="GO" id="GO:0006085">
    <property type="term" value="P:acetyl-CoA biosynthetic process"/>
    <property type="evidence" value="ECO:0007669"/>
    <property type="project" value="TreeGrafter"/>
</dbReference>
<reference evidence="2" key="1">
    <citation type="submission" date="2019-06" db="EMBL/GenBank/DDBJ databases">
        <authorList>
            <consortium name="Wellcome Sanger Institute Data Sharing"/>
        </authorList>
    </citation>
    <scope>NUCLEOTIDE SEQUENCE [LARGE SCALE GENOMIC DNA]</scope>
</reference>
<reference evidence="2" key="2">
    <citation type="submission" date="2025-08" db="UniProtKB">
        <authorList>
            <consortium name="Ensembl"/>
        </authorList>
    </citation>
    <scope>IDENTIFICATION</scope>
</reference>
<sequence length="168" mass="19309">MPFRFALQLPSRPSRFCFCLQSSSISNTITKTPPSIHTLCIRMNEGGGVWDHSGLYEFSVGHTDSFWGAAARHRLTWISPFRSVQDCDLRRGTIRWFEGGKLNVSVNCLDRHVHTFPDRVALIWERDEPGTEAVLLIYEIIHLYCILENTHSICSAFKLWDTIIRSIL</sequence>
<evidence type="ECO:0000313" key="2">
    <source>
        <dbReference type="Ensembl" id="ENSMMDP00005053248.1"/>
    </source>
</evidence>
<evidence type="ECO:0000313" key="3">
    <source>
        <dbReference type="Proteomes" id="UP000472263"/>
    </source>
</evidence>
<dbReference type="GO" id="GO:0005739">
    <property type="term" value="C:mitochondrion"/>
    <property type="evidence" value="ECO:0007669"/>
    <property type="project" value="TreeGrafter"/>
</dbReference>
<feature type="domain" description="Acetyl-coenzyme A synthetase N-terminal" evidence="1">
    <location>
        <begin position="55"/>
        <end position="108"/>
    </location>
</feature>
<dbReference type="Proteomes" id="UP000472263">
    <property type="component" value="Chromosome 24"/>
</dbReference>
<dbReference type="SUPFAM" id="SSF56801">
    <property type="entry name" value="Acetyl-CoA synthetase-like"/>
    <property type="match status" value="1"/>
</dbReference>
<accession>A0A668APH2</accession>
<dbReference type="Pfam" id="PF16177">
    <property type="entry name" value="ACAS_N"/>
    <property type="match status" value="1"/>
</dbReference>
<gene>
    <name evidence="2" type="primary">LOC115355900</name>
</gene>